<organism evidence="2 3">
    <name type="scientific">Wocania arenilitoris</name>
    <dbReference type="NCBI Taxonomy" id="2044858"/>
    <lineage>
        <taxon>Bacteria</taxon>
        <taxon>Pseudomonadati</taxon>
        <taxon>Bacteroidota</taxon>
        <taxon>Flavobacteriia</taxon>
        <taxon>Flavobacteriales</taxon>
        <taxon>Flavobacteriaceae</taxon>
        <taxon>Wocania</taxon>
    </lineage>
</organism>
<protein>
    <submittedName>
        <fullName evidence="2">Arylsulfatase</fullName>
    </submittedName>
</protein>
<dbReference type="SUPFAM" id="SSF53649">
    <property type="entry name" value="Alkaline phosphatase-like"/>
    <property type="match status" value="1"/>
</dbReference>
<dbReference type="CDD" id="cd16145">
    <property type="entry name" value="ARS_like"/>
    <property type="match status" value="1"/>
</dbReference>
<dbReference type="AlphaFoldDB" id="A0AAE3JKH6"/>
<reference evidence="2" key="1">
    <citation type="submission" date="2022-01" db="EMBL/GenBank/DDBJ databases">
        <title>Draft genome sequence of Sabulilitoribacter arenilitoris KCTC 52401.</title>
        <authorList>
            <person name="Oh J.-S."/>
        </authorList>
    </citation>
    <scope>NUCLEOTIDE SEQUENCE</scope>
    <source>
        <strain evidence="2">HMF6543</strain>
    </source>
</reference>
<evidence type="ECO:0000313" key="2">
    <source>
        <dbReference type="EMBL" id="MCF7567067.1"/>
    </source>
</evidence>
<dbReference type="InterPro" id="IPR017850">
    <property type="entry name" value="Alkaline_phosphatase_core_sf"/>
</dbReference>
<dbReference type="Gene3D" id="3.40.720.10">
    <property type="entry name" value="Alkaline Phosphatase, subunit A"/>
    <property type="match status" value="1"/>
</dbReference>
<dbReference type="Gene3D" id="3.30.1120.10">
    <property type="match status" value="1"/>
</dbReference>
<accession>A0AAE3JKH6</accession>
<dbReference type="RefSeq" id="WP_237238431.1">
    <property type="nucleotide sequence ID" value="NZ_JAKKDU010000002.1"/>
</dbReference>
<feature type="domain" description="Sulfatase N-terminal" evidence="1">
    <location>
        <begin position="32"/>
        <end position="370"/>
    </location>
</feature>
<dbReference type="Proteomes" id="UP001199795">
    <property type="component" value="Unassembled WGS sequence"/>
</dbReference>
<dbReference type="InterPro" id="IPR000917">
    <property type="entry name" value="Sulfatase_N"/>
</dbReference>
<gene>
    <name evidence="2" type="ORF">L3X37_01640</name>
</gene>
<evidence type="ECO:0000259" key="1">
    <source>
        <dbReference type="Pfam" id="PF00884"/>
    </source>
</evidence>
<dbReference type="EMBL" id="JAKKDU010000002">
    <property type="protein sequence ID" value="MCF7567067.1"/>
    <property type="molecule type" value="Genomic_DNA"/>
</dbReference>
<sequence>MKIKLLISIVATYICLSGCMSKNKQKTVSDRPNIIFILADDLGYGDLGCYGQEQIKTPFIDNLARSGMRFTNHYAGSTVCAPSRCSLMTGKHTGKSKIRGNKYNFSLESADTTVAQIMQNAGYKTAIIGKWGLGDNGSAGQPSKKGFDYFVGYLDQIRAHNAYTDWLWKNSDTLKTNNKVKIIPESYAKGIGSIATEKNTHTQDIFTNEALSFIENNKTDPFFLYLSYTLPHANNEAWYLNEIGMEVPELMGYDTSLSEMKPVQQAFAASVSYLDRDVGKIISKLKELGIDNNTLVIFASDNGPHEEGGVDSKIFKSSGSLRGIKRDLYEGGIRVPMIAYWPGKIAQGSLSMHASAFWDFLPTACNIAGVEPPKWTDGISYYNELLGKPQKKHEFLYWEWSSEGGKQAVRLGNWKGVRLNASKGSDAPIELYNLSKDIGELKNIAEEYPLEVSKISEIMKREHTYSKDFNFDYEID</sequence>
<proteinExistence type="predicted"/>
<comment type="caution">
    <text evidence="2">The sequence shown here is derived from an EMBL/GenBank/DDBJ whole genome shotgun (WGS) entry which is preliminary data.</text>
</comment>
<dbReference type="Pfam" id="PF00884">
    <property type="entry name" value="Sulfatase"/>
    <property type="match status" value="1"/>
</dbReference>
<dbReference type="PANTHER" id="PTHR43751:SF3">
    <property type="entry name" value="SULFATASE N-TERMINAL DOMAIN-CONTAINING PROTEIN"/>
    <property type="match status" value="1"/>
</dbReference>
<keyword evidence="3" id="KW-1185">Reference proteome</keyword>
<dbReference type="InterPro" id="IPR052701">
    <property type="entry name" value="GAG_Ulvan_Degrading_Sulfatases"/>
</dbReference>
<evidence type="ECO:0000313" key="3">
    <source>
        <dbReference type="Proteomes" id="UP001199795"/>
    </source>
</evidence>
<dbReference type="PANTHER" id="PTHR43751">
    <property type="entry name" value="SULFATASE"/>
    <property type="match status" value="1"/>
</dbReference>
<name>A0AAE3JKH6_9FLAO</name>